<dbReference type="Pfam" id="PF20109">
    <property type="entry name" value="Trans_reg_dom"/>
    <property type="match status" value="1"/>
</dbReference>
<dbReference type="AlphaFoldDB" id="A0A239DHR7"/>
<evidence type="ECO:0000313" key="2">
    <source>
        <dbReference type="EMBL" id="SNS31907.1"/>
    </source>
</evidence>
<name>A0A239DHR7_9BURK</name>
<protein>
    <recommendedName>
        <fullName evidence="1">Transcriptional regulator-like domain-containing protein</fullName>
    </recommendedName>
</protein>
<feature type="domain" description="Transcriptional regulator-like" evidence="1">
    <location>
        <begin position="13"/>
        <end position="44"/>
    </location>
</feature>
<sequence>MTTRTLIKPYHADWRDASQYPEYGSQDYERIAWEFIRRSDKYADLMTIFSGLADGEYQNGIKEDSDTILDGLECVPKAKAGETAREYYERTKKRKKRGRILPPKWRLKSRWYMEPAELLLPSYEYDPYKTNFVPHVVAMRAPKGESVTTFSLPLWPDEIAFRLRLDVSFEKQLRDVRDRFNSARADAGYKEYAKNVQLKDAHFWLRAFDAYHALVKATAKNQKEPGTWTSKVRERLPQYFDPLLKKQITVTDHKVAEWRATADTYISKGKFATLLYKREKTTGDATKIVQKMVKSSQVAASPKGRTAMR</sequence>
<evidence type="ECO:0000313" key="3">
    <source>
        <dbReference type="Proteomes" id="UP000198284"/>
    </source>
</evidence>
<dbReference type="EMBL" id="FZOT01000002">
    <property type="protein sequence ID" value="SNS31907.1"/>
    <property type="molecule type" value="Genomic_DNA"/>
</dbReference>
<gene>
    <name evidence="2" type="ORF">SAMN06265795_102192</name>
</gene>
<keyword evidence="3" id="KW-1185">Reference proteome</keyword>
<dbReference type="OrthoDB" id="9132377at2"/>
<evidence type="ECO:0000259" key="1">
    <source>
        <dbReference type="Pfam" id="PF20109"/>
    </source>
</evidence>
<reference evidence="2 3" key="1">
    <citation type="submission" date="2017-06" db="EMBL/GenBank/DDBJ databases">
        <authorList>
            <person name="Kim H.J."/>
            <person name="Triplett B.A."/>
        </authorList>
    </citation>
    <scope>NUCLEOTIDE SEQUENCE [LARGE SCALE GENOMIC DNA]</scope>
    <source>
        <strain evidence="2 3">U15</strain>
    </source>
</reference>
<accession>A0A239DHR7</accession>
<proteinExistence type="predicted"/>
<dbReference type="RefSeq" id="WP_089398066.1">
    <property type="nucleotide sequence ID" value="NZ_FZOT01000002.1"/>
</dbReference>
<organism evidence="2 3">
    <name type="scientific">Noviherbaspirillum humi</name>
    <dbReference type="NCBI Taxonomy" id="1688639"/>
    <lineage>
        <taxon>Bacteria</taxon>
        <taxon>Pseudomonadati</taxon>
        <taxon>Pseudomonadota</taxon>
        <taxon>Betaproteobacteria</taxon>
        <taxon>Burkholderiales</taxon>
        <taxon>Oxalobacteraceae</taxon>
        <taxon>Noviherbaspirillum</taxon>
    </lineage>
</organism>
<dbReference type="Proteomes" id="UP000198284">
    <property type="component" value="Unassembled WGS sequence"/>
</dbReference>
<dbReference type="InterPro" id="IPR045465">
    <property type="entry name" value="Trans_reg_dom"/>
</dbReference>